<gene>
    <name evidence="1" type="ORF">PYCCODRAFT_725099</name>
</gene>
<evidence type="ECO:0000313" key="1">
    <source>
        <dbReference type="EMBL" id="OSD00009.1"/>
    </source>
</evidence>
<dbReference type="Proteomes" id="UP000193067">
    <property type="component" value="Unassembled WGS sequence"/>
</dbReference>
<name>A0A1Y2IFW2_TRAC3</name>
<evidence type="ECO:0000313" key="2">
    <source>
        <dbReference type="Proteomes" id="UP000193067"/>
    </source>
</evidence>
<dbReference type="OrthoDB" id="2754197at2759"/>
<organism evidence="1 2">
    <name type="scientific">Trametes coccinea (strain BRFM310)</name>
    <name type="common">Pycnoporus coccineus</name>
    <dbReference type="NCBI Taxonomy" id="1353009"/>
    <lineage>
        <taxon>Eukaryota</taxon>
        <taxon>Fungi</taxon>
        <taxon>Dikarya</taxon>
        <taxon>Basidiomycota</taxon>
        <taxon>Agaricomycotina</taxon>
        <taxon>Agaricomycetes</taxon>
        <taxon>Polyporales</taxon>
        <taxon>Polyporaceae</taxon>
        <taxon>Trametes</taxon>
    </lineage>
</organism>
<dbReference type="EMBL" id="KZ084122">
    <property type="protein sequence ID" value="OSD00009.1"/>
    <property type="molecule type" value="Genomic_DNA"/>
</dbReference>
<protein>
    <submittedName>
        <fullName evidence="1">Uncharacterized protein</fullName>
    </submittedName>
</protein>
<reference evidence="1 2" key="1">
    <citation type="journal article" date="2015" name="Biotechnol. Biofuels">
        <title>Enhanced degradation of softwood versus hardwood by the white-rot fungus Pycnoporus coccineus.</title>
        <authorList>
            <person name="Couturier M."/>
            <person name="Navarro D."/>
            <person name="Chevret D."/>
            <person name="Henrissat B."/>
            <person name="Piumi F."/>
            <person name="Ruiz-Duenas F.J."/>
            <person name="Martinez A.T."/>
            <person name="Grigoriev I.V."/>
            <person name="Riley R."/>
            <person name="Lipzen A."/>
            <person name="Berrin J.G."/>
            <person name="Master E.R."/>
            <person name="Rosso M.N."/>
        </authorList>
    </citation>
    <scope>NUCLEOTIDE SEQUENCE [LARGE SCALE GENOMIC DNA]</scope>
    <source>
        <strain evidence="1 2">BRFM310</strain>
    </source>
</reference>
<keyword evidence="2" id="KW-1185">Reference proteome</keyword>
<dbReference type="AlphaFoldDB" id="A0A1Y2IFW2"/>
<accession>A0A1Y2IFW2</accession>
<proteinExistence type="predicted"/>
<sequence>MMIEMPRIFHCIRAFPNLKTLTTDTFSIANIFKQHDMDVQRSLNKREQATRGSWQRLELYDGYTYALYHLGIACTINLVKLLDTGDECQPSLLKAVFGPRDLALRIAWGGLSLENDFLAALSAKAFQNLLKLDLSI</sequence>